<keyword evidence="3" id="KW-1185">Reference proteome</keyword>
<protein>
    <submittedName>
        <fullName evidence="2">Transglutaminase family protein</fullName>
    </submittedName>
</protein>
<dbReference type="Proteomes" id="UP001521181">
    <property type="component" value="Unassembled WGS sequence"/>
</dbReference>
<dbReference type="SMART" id="SM00460">
    <property type="entry name" value="TGc"/>
    <property type="match status" value="1"/>
</dbReference>
<sequence>MRYDIRLTIEYAYAAPSDHARNLLRLLPSDIAGTQRVTSRLLSTDPMPDERRDCLDFFGNATTSVAWHQPIDAVSLTLRATVERFTPRPMLDLSPPLAALAQEIGEVQSLRSDAPHHFLGASPRIATQDEITAFARERLKPGFSALEAVTQIGRALHREMRFDAEATTVDTTPAEAFAARHGVCQDFAQVMIAALRGIGIPAGYVSGFLRTFPPPGQPRLEGADAMHAWVCAWVGHDMGWVEFDPTNDQFAGLDYITVATGRDYSDVAPVRGVMRTAGAHETRQAVDVVPLDKG</sequence>
<dbReference type="Pfam" id="PF08379">
    <property type="entry name" value="Bact_transglu_N"/>
    <property type="match status" value="1"/>
</dbReference>
<dbReference type="EMBL" id="JAJUOS010000003">
    <property type="protein sequence ID" value="MCE5972802.1"/>
    <property type="molecule type" value="Genomic_DNA"/>
</dbReference>
<proteinExistence type="predicted"/>
<gene>
    <name evidence="2" type="ORF">LZA78_04870</name>
</gene>
<dbReference type="PANTHER" id="PTHR33490">
    <property type="entry name" value="BLR5614 PROTEIN-RELATED"/>
    <property type="match status" value="1"/>
</dbReference>
<dbReference type="Gene3D" id="3.10.620.30">
    <property type="match status" value="1"/>
</dbReference>
<name>A0ABS8YSG9_9RHOB</name>
<dbReference type="PANTHER" id="PTHR33490:SF7">
    <property type="entry name" value="BLR2979 PROTEIN"/>
    <property type="match status" value="1"/>
</dbReference>
<evidence type="ECO:0000313" key="3">
    <source>
        <dbReference type="Proteomes" id="UP001521181"/>
    </source>
</evidence>
<feature type="domain" description="Transglutaminase-like" evidence="1">
    <location>
        <begin position="176"/>
        <end position="247"/>
    </location>
</feature>
<accession>A0ABS8YSG9</accession>
<dbReference type="SUPFAM" id="SSF54001">
    <property type="entry name" value="Cysteine proteinases"/>
    <property type="match status" value="1"/>
</dbReference>
<dbReference type="InterPro" id="IPR038765">
    <property type="entry name" value="Papain-like_cys_pep_sf"/>
</dbReference>
<organism evidence="2 3">
    <name type="scientific">Rhodobacter flavimaris</name>
    <dbReference type="NCBI Taxonomy" id="2907145"/>
    <lineage>
        <taxon>Bacteria</taxon>
        <taxon>Pseudomonadati</taxon>
        <taxon>Pseudomonadota</taxon>
        <taxon>Alphaproteobacteria</taxon>
        <taxon>Rhodobacterales</taxon>
        <taxon>Rhodobacter group</taxon>
        <taxon>Rhodobacter</taxon>
    </lineage>
</organism>
<dbReference type="Pfam" id="PF01841">
    <property type="entry name" value="Transglut_core"/>
    <property type="match status" value="1"/>
</dbReference>
<dbReference type="InterPro" id="IPR002931">
    <property type="entry name" value="Transglutaminase-like"/>
</dbReference>
<evidence type="ECO:0000313" key="2">
    <source>
        <dbReference type="EMBL" id="MCE5972802.1"/>
    </source>
</evidence>
<reference evidence="2 3" key="1">
    <citation type="submission" date="2021-12" db="EMBL/GenBank/DDBJ databases">
        <title>Sinirhodobacter sp. WL0062 is a bacterium isolated from seawater.</title>
        <authorList>
            <person name="Wang L."/>
            <person name="He W."/>
            <person name="Zhang D.-F."/>
        </authorList>
    </citation>
    <scope>NUCLEOTIDE SEQUENCE [LARGE SCALE GENOMIC DNA]</scope>
    <source>
        <strain evidence="2 3">WL0062</strain>
    </source>
</reference>
<comment type="caution">
    <text evidence="2">The sequence shown here is derived from an EMBL/GenBank/DDBJ whole genome shotgun (WGS) entry which is preliminary data.</text>
</comment>
<dbReference type="RefSeq" id="WP_233675817.1">
    <property type="nucleotide sequence ID" value="NZ_JAJUOS010000003.1"/>
</dbReference>
<dbReference type="InterPro" id="IPR013589">
    <property type="entry name" value="Bac_transglu_N"/>
</dbReference>
<evidence type="ECO:0000259" key="1">
    <source>
        <dbReference type="SMART" id="SM00460"/>
    </source>
</evidence>